<organism evidence="3 4">
    <name type="scientific">Coptis chinensis</name>
    <dbReference type="NCBI Taxonomy" id="261450"/>
    <lineage>
        <taxon>Eukaryota</taxon>
        <taxon>Viridiplantae</taxon>
        <taxon>Streptophyta</taxon>
        <taxon>Embryophyta</taxon>
        <taxon>Tracheophyta</taxon>
        <taxon>Spermatophyta</taxon>
        <taxon>Magnoliopsida</taxon>
        <taxon>Ranunculales</taxon>
        <taxon>Ranunculaceae</taxon>
        <taxon>Coptidoideae</taxon>
        <taxon>Coptis</taxon>
    </lineage>
</organism>
<dbReference type="Pfam" id="PF12776">
    <property type="entry name" value="Myb_DNA-bind_3"/>
    <property type="match status" value="1"/>
</dbReference>
<feature type="compositionally biased region" description="Polar residues" evidence="1">
    <location>
        <begin position="423"/>
        <end position="432"/>
    </location>
</feature>
<evidence type="ECO:0000259" key="2">
    <source>
        <dbReference type="Pfam" id="PF12776"/>
    </source>
</evidence>
<dbReference type="AlphaFoldDB" id="A0A835M492"/>
<feature type="region of interest" description="Disordered" evidence="1">
    <location>
        <begin position="282"/>
        <end position="383"/>
    </location>
</feature>
<feature type="domain" description="Myb/SANT-like" evidence="2">
    <location>
        <begin position="2"/>
        <end position="60"/>
    </location>
</feature>
<protein>
    <recommendedName>
        <fullName evidence="2">Myb/SANT-like domain-containing protein</fullName>
    </recommendedName>
</protein>
<feature type="region of interest" description="Disordered" evidence="1">
    <location>
        <begin position="502"/>
        <end position="521"/>
    </location>
</feature>
<feature type="region of interest" description="Disordered" evidence="1">
    <location>
        <begin position="239"/>
        <end position="270"/>
    </location>
</feature>
<comment type="caution">
    <text evidence="3">The sequence shown here is derived from an EMBL/GenBank/DDBJ whole genome shotgun (WGS) entry which is preliminary data.</text>
</comment>
<proteinExistence type="predicted"/>
<feature type="region of interest" description="Disordered" evidence="1">
    <location>
        <begin position="157"/>
        <end position="196"/>
    </location>
</feature>
<accession>A0A835M492</accession>
<dbReference type="InterPro" id="IPR024752">
    <property type="entry name" value="Myb/SANT-like_dom"/>
</dbReference>
<dbReference type="PANTHER" id="PTHR46929">
    <property type="entry name" value="EXPRESSED PROTEIN"/>
    <property type="match status" value="1"/>
</dbReference>
<evidence type="ECO:0000313" key="3">
    <source>
        <dbReference type="EMBL" id="KAF9619073.1"/>
    </source>
</evidence>
<dbReference type="Proteomes" id="UP000631114">
    <property type="component" value="Unassembled WGS sequence"/>
</dbReference>
<keyword evidence="4" id="KW-1185">Reference proteome</keyword>
<gene>
    <name evidence="3" type="ORF">IFM89_005087</name>
</gene>
<reference evidence="3 4" key="1">
    <citation type="submission" date="2020-10" db="EMBL/GenBank/DDBJ databases">
        <title>The Coptis chinensis genome and diversification of protoberbering-type alkaloids.</title>
        <authorList>
            <person name="Wang B."/>
            <person name="Shu S."/>
            <person name="Song C."/>
            <person name="Liu Y."/>
        </authorList>
    </citation>
    <scope>NUCLEOTIDE SEQUENCE [LARGE SCALE GENOMIC DNA]</scope>
    <source>
        <strain evidence="3">HL-2020</strain>
        <tissue evidence="3">Leaf</tissue>
    </source>
</reference>
<dbReference type="EMBL" id="JADFTS010000002">
    <property type="protein sequence ID" value="KAF9619073.1"/>
    <property type="molecule type" value="Genomic_DNA"/>
</dbReference>
<dbReference type="PANTHER" id="PTHR46929:SF33">
    <property type="entry name" value="L10-INTERACTING MYB DOMAIN-CONTAINING PROTEIN-LIKE ISOFORM X1"/>
    <property type="match status" value="1"/>
</dbReference>
<dbReference type="OrthoDB" id="1748457at2759"/>
<sequence length="862" mass="93017">MEQFKAKFGPNYDMEILKNHYRALKKNHSAIKTLIDQSGFGWDNDREMVYADDDQVWNDYVKAHPDFGIWRTKSITGYEDLCIIFGDGGASGKHSRAPSEKVKNHGKHIPKDAGNMIGENLNGESSQSPLVGSNYLGKEFFLLEADSPSVWKERHHNYRRGRGRPPTTYSQGAGGPLCTQNTSPHRRNVPGGSTSHPYRSVVCTTAHVVESVGFTAGQGGPLLSATTVETGHVEGSTTLHQIGTQNAPHKGGVNQEGYTSSSHLDGAGNASVQNMISNTNQDATTLPTAQGCSGSTSLHQFTTGDATNNNTSQRDHNYGRGRGRPPTNNNTSQRDHNYGRGCGKPPRPPTTYSQGVGEPLRTQNTSRPRRNEPRGRSRSHPYSSVDLTTVHILESGGFTAGQGGPLLYFTTVETGNVEGSTTLPQIGTQNAQHKGGVNQEGYTSSSHLNRAGNALGQGGPLLSTNTDLPFSCILIFVYSKSSFIYDAGSTILHHYRMPNAPHQGGVNQVGNTRSSRSGERGNASIQYMSSNTKILLNEDKGQTLIPRFGGLRDGPGIPRLNATTLATYYPTGVLRFDLVQMPVGAQQQNSGPDIDALSRHFVIEDSQQDVGQQWNDLVVTCAISDGVAWGQEDVIRDCGHYYNLCCNSVCSHLHCTICSGSATNLQSYAPPPVPAANVQVYAPPPIHAANVQVYAPPPIPAANVQAYTPPAISAENLSYLVVRCAICDGVAWGQEDVIRDCGHYNNLRCNSVCSYLHCTICSGSAANLQSYAPPPVPAENVQVYAPRPIPAANVQAYTPPAISAENLSYPPPSCDMCKVPVWGHDYQLFICGHIFHPCCITTNCGDIPHCPCGNWTDYGNPQ</sequence>
<evidence type="ECO:0000256" key="1">
    <source>
        <dbReference type="SAM" id="MobiDB-lite"/>
    </source>
</evidence>
<feature type="compositionally biased region" description="Polar residues" evidence="1">
    <location>
        <begin position="505"/>
        <end position="515"/>
    </location>
</feature>
<name>A0A835M492_9MAGN</name>
<evidence type="ECO:0000313" key="4">
    <source>
        <dbReference type="Proteomes" id="UP000631114"/>
    </source>
</evidence>
<feature type="compositionally biased region" description="Polar residues" evidence="1">
    <location>
        <begin position="282"/>
        <end position="312"/>
    </location>
</feature>
<feature type="region of interest" description="Disordered" evidence="1">
    <location>
        <begin position="423"/>
        <end position="443"/>
    </location>
</feature>